<dbReference type="Proteomes" id="UP001597252">
    <property type="component" value="Unassembled WGS sequence"/>
</dbReference>
<evidence type="ECO:0000256" key="1">
    <source>
        <dbReference type="ARBA" id="ARBA00022670"/>
    </source>
</evidence>
<keyword evidence="3" id="KW-0378">Hydrolase</keyword>
<dbReference type="InterPro" id="IPR002933">
    <property type="entry name" value="Peptidase_M20"/>
</dbReference>
<dbReference type="RefSeq" id="WP_125751369.1">
    <property type="nucleotide sequence ID" value="NZ_JBHTON010000029.1"/>
</dbReference>
<dbReference type="SUPFAM" id="SSF53187">
    <property type="entry name" value="Zn-dependent exopeptidases"/>
    <property type="match status" value="1"/>
</dbReference>
<evidence type="ECO:0000256" key="2">
    <source>
        <dbReference type="ARBA" id="ARBA00022723"/>
    </source>
</evidence>
<reference evidence="6" key="1">
    <citation type="journal article" date="2019" name="Int. J. Syst. Evol. Microbiol.">
        <title>The Global Catalogue of Microorganisms (GCM) 10K type strain sequencing project: providing services to taxonomists for standard genome sequencing and annotation.</title>
        <authorList>
            <consortium name="The Broad Institute Genomics Platform"/>
            <consortium name="The Broad Institute Genome Sequencing Center for Infectious Disease"/>
            <person name="Wu L."/>
            <person name="Ma J."/>
        </authorList>
    </citation>
    <scope>NUCLEOTIDE SEQUENCE [LARGE SCALE GENOMIC DNA]</scope>
    <source>
        <strain evidence="6">CCM 8903</strain>
    </source>
</reference>
<dbReference type="Pfam" id="PF07687">
    <property type="entry name" value="M20_dimer"/>
    <property type="match status" value="1"/>
</dbReference>
<evidence type="ECO:0000313" key="6">
    <source>
        <dbReference type="Proteomes" id="UP001597252"/>
    </source>
</evidence>
<dbReference type="PANTHER" id="PTHR43270">
    <property type="entry name" value="BETA-ALA-HIS DIPEPTIDASE"/>
    <property type="match status" value="1"/>
</dbReference>
<keyword evidence="2" id="KW-0479">Metal-binding</keyword>
<gene>
    <name evidence="5" type="ORF">ACFQ5J_09260</name>
</gene>
<name>A0ABW4E8J1_9LACO</name>
<comment type="caution">
    <text evidence="5">The sequence shown here is derived from an EMBL/GenBank/DDBJ whole genome shotgun (WGS) entry which is preliminary data.</text>
</comment>
<dbReference type="Gene3D" id="3.40.630.10">
    <property type="entry name" value="Zn peptidases"/>
    <property type="match status" value="1"/>
</dbReference>
<dbReference type="InterPro" id="IPR011650">
    <property type="entry name" value="Peptidase_M20_dimer"/>
</dbReference>
<dbReference type="Pfam" id="PF01546">
    <property type="entry name" value="Peptidase_M20"/>
    <property type="match status" value="1"/>
</dbReference>
<accession>A0ABW4E8J1</accession>
<keyword evidence="6" id="KW-1185">Reference proteome</keyword>
<proteinExistence type="predicted"/>
<keyword evidence="1" id="KW-0645">Protease</keyword>
<evidence type="ECO:0000313" key="5">
    <source>
        <dbReference type="EMBL" id="MFD1485416.1"/>
    </source>
</evidence>
<feature type="domain" description="Peptidase M20 dimerisation" evidence="4">
    <location>
        <begin position="189"/>
        <end position="343"/>
    </location>
</feature>
<dbReference type="PANTHER" id="PTHR43270:SF8">
    <property type="entry name" value="DI- AND TRIPEPTIDASE DUG2-RELATED"/>
    <property type="match status" value="1"/>
</dbReference>
<evidence type="ECO:0000259" key="4">
    <source>
        <dbReference type="Pfam" id="PF07687"/>
    </source>
</evidence>
<evidence type="ECO:0000256" key="3">
    <source>
        <dbReference type="ARBA" id="ARBA00022801"/>
    </source>
</evidence>
<protein>
    <submittedName>
        <fullName evidence="5">M20/M25/M40 family metallo-hydrolase</fullName>
    </submittedName>
</protein>
<organism evidence="5 6">
    <name type="scientific">Lacticaseibacillus baoqingensis</name>
    <dbReference type="NCBI Taxonomy" id="2486013"/>
    <lineage>
        <taxon>Bacteria</taxon>
        <taxon>Bacillati</taxon>
        <taxon>Bacillota</taxon>
        <taxon>Bacilli</taxon>
        <taxon>Lactobacillales</taxon>
        <taxon>Lactobacillaceae</taxon>
        <taxon>Lacticaseibacillus</taxon>
    </lineage>
</organism>
<sequence length="446" mass="49141">MSRQTEVEQFAVDYLPKLEDYLRIPTISAQNKGIRKTVDWVKDAFAALDADKVEEWHDQGGNPVVFAEFTGNSDKTVLFYNHYDVQPPEPLAEWHTEPFEPTIVDGELFARGVADDKGELMYRLTALRWLKDHGGFPVNLKFFVEGEEEIGSPHVGLYVKAHADQLTADACIWETGGKNEAEHFQVTAGMKGIVSFDLNVQTADADIHSSLGAYVDNAAWRLVQALASLRDAHNQIHIDGFYDDVAPLDAASKAAIAAMDFDGEAIKQNYGLKRPFITDDPKQAAAAAPTITINGLSSGYEGEGLKTIVPKSALAKLDCRLVPGQKPEKIAALIQKQLDKNGYSDVRLHYNLGEDAFHSDLNDPHLQLAKQVGEEVYGDGQVRFVPMMPGGGPAKFFDDALHLPIILVGVNYAGSGPHAPNESVRVADYQQGTYYIIRLLEEYARV</sequence>
<dbReference type="InterPro" id="IPR051458">
    <property type="entry name" value="Cyt/Met_Dipeptidase"/>
</dbReference>
<dbReference type="Gene3D" id="3.30.70.360">
    <property type="match status" value="1"/>
</dbReference>
<dbReference type="EMBL" id="JBHTON010000029">
    <property type="protein sequence ID" value="MFD1485416.1"/>
    <property type="molecule type" value="Genomic_DNA"/>
</dbReference>